<name>A0A9P4WCL2_CURKU</name>
<feature type="region of interest" description="Disordered" evidence="2">
    <location>
        <begin position="321"/>
        <end position="351"/>
    </location>
</feature>
<feature type="region of interest" description="Disordered" evidence="2">
    <location>
        <begin position="1"/>
        <end position="21"/>
    </location>
</feature>
<evidence type="ECO:0000256" key="2">
    <source>
        <dbReference type="SAM" id="MobiDB-lite"/>
    </source>
</evidence>
<keyword evidence="4" id="KW-1185">Reference proteome</keyword>
<keyword evidence="1" id="KW-0175">Coiled coil</keyword>
<dbReference type="AlphaFoldDB" id="A0A9P4WCL2"/>
<protein>
    <submittedName>
        <fullName evidence="3">Uncharacterized protein</fullName>
    </submittedName>
</protein>
<evidence type="ECO:0000313" key="3">
    <source>
        <dbReference type="EMBL" id="KAF3009892.1"/>
    </source>
</evidence>
<evidence type="ECO:0000256" key="1">
    <source>
        <dbReference type="SAM" id="Coils"/>
    </source>
</evidence>
<organism evidence="3 4">
    <name type="scientific">Curvularia kusanoi</name>
    <name type="common">Cochliobolus kusanoi</name>
    <dbReference type="NCBI Taxonomy" id="90978"/>
    <lineage>
        <taxon>Eukaryota</taxon>
        <taxon>Fungi</taxon>
        <taxon>Dikarya</taxon>
        <taxon>Ascomycota</taxon>
        <taxon>Pezizomycotina</taxon>
        <taxon>Dothideomycetes</taxon>
        <taxon>Pleosporomycetidae</taxon>
        <taxon>Pleosporales</taxon>
        <taxon>Pleosporineae</taxon>
        <taxon>Pleosporaceae</taxon>
        <taxon>Curvularia</taxon>
    </lineage>
</organism>
<feature type="coiled-coil region" evidence="1">
    <location>
        <begin position="121"/>
        <end position="169"/>
    </location>
</feature>
<dbReference type="EMBL" id="SWKU01000002">
    <property type="protein sequence ID" value="KAF3009892.1"/>
    <property type="molecule type" value="Genomic_DNA"/>
</dbReference>
<sequence>MFDSADTHNIGTYKATRPSHCPHSICKDGSSAIYSLQPRDSDSPGILPPPVNTPVAPFGYESGPMKRLSESQLKSTHDFGDAAFPDEDGMPQAPFGDLPLRDVNSSSWSDRDAPFGLYERRDELEETIRRQQQALLAHRAIVDQLEHDIEYFEEELERVETQIVRYRQAWHLEKLNGIAASAARRKGGCRRQVQSAIHAEDEASVPHTEPPRGTAAASTWLPLTEAGPSRPARLEIHNLAELERREKEQTCCLAHLSERSESSHTLSGLYSPGDESRSDIISLSSSNNETDEVQRMGSEKRKVDKDTERLLAECRARYEQTRDGLESADDNDMIQAGNDLGMSWKGKGKEL</sequence>
<feature type="region of interest" description="Disordered" evidence="2">
    <location>
        <begin position="194"/>
        <end position="219"/>
    </location>
</feature>
<comment type="caution">
    <text evidence="3">The sequence shown here is derived from an EMBL/GenBank/DDBJ whole genome shotgun (WGS) entry which is preliminary data.</text>
</comment>
<reference evidence="3" key="1">
    <citation type="submission" date="2019-04" db="EMBL/GenBank/DDBJ databases">
        <title>Sequencing of skin fungus with MAO and IRED activity.</title>
        <authorList>
            <person name="Marsaioli A.J."/>
            <person name="Bonatto J.M.C."/>
            <person name="Reis Junior O."/>
        </authorList>
    </citation>
    <scope>NUCLEOTIDE SEQUENCE</scope>
    <source>
        <strain evidence="3">30M1</strain>
    </source>
</reference>
<proteinExistence type="predicted"/>
<feature type="region of interest" description="Disordered" evidence="2">
    <location>
        <begin position="285"/>
        <end position="304"/>
    </location>
</feature>
<gene>
    <name evidence="3" type="ORF">E8E13_010825</name>
</gene>
<evidence type="ECO:0000313" key="4">
    <source>
        <dbReference type="Proteomes" id="UP000801428"/>
    </source>
</evidence>
<accession>A0A9P4WCL2</accession>
<dbReference type="Proteomes" id="UP000801428">
    <property type="component" value="Unassembled WGS sequence"/>
</dbReference>
<feature type="compositionally biased region" description="Basic and acidic residues" evidence="2">
    <location>
        <begin position="292"/>
        <end position="304"/>
    </location>
</feature>